<comment type="similarity">
    <text evidence="7">Belongs to the SAICAR synthetase family.</text>
</comment>
<dbReference type="eggNOG" id="COG0152">
    <property type="taxonomic scope" value="Bacteria"/>
</dbReference>
<protein>
    <recommendedName>
        <fullName evidence="7">Phosphoribosylaminoimidazole-succinocarboxamide synthase</fullName>
        <ecNumber evidence="7">6.3.2.6</ecNumber>
    </recommendedName>
    <alternativeName>
        <fullName evidence="7">SAICAR synthetase</fullName>
    </alternativeName>
</protein>
<evidence type="ECO:0000256" key="5">
    <source>
        <dbReference type="ARBA" id="ARBA00022840"/>
    </source>
</evidence>
<evidence type="ECO:0000256" key="7">
    <source>
        <dbReference type="HAMAP-Rule" id="MF_00137"/>
    </source>
</evidence>
<dbReference type="Pfam" id="PF01259">
    <property type="entry name" value="SAICAR_synt"/>
    <property type="match status" value="1"/>
</dbReference>
<evidence type="ECO:0000313" key="10">
    <source>
        <dbReference type="Proteomes" id="UP000001968"/>
    </source>
</evidence>
<dbReference type="GO" id="GO:0005524">
    <property type="term" value="F:ATP binding"/>
    <property type="evidence" value="ECO:0007669"/>
    <property type="project" value="UniProtKB-KW"/>
</dbReference>
<dbReference type="InterPro" id="IPR028923">
    <property type="entry name" value="SAICAR_synt/ADE2_N"/>
</dbReference>
<dbReference type="Proteomes" id="UP000001968">
    <property type="component" value="Chromosome"/>
</dbReference>
<keyword evidence="2 7" id="KW-0436">Ligase</keyword>
<dbReference type="InterPro" id="IPR050089">
    <property type="entry name" value="SAICAR_synthetase"/>
</dbReference>
<dbReference type="SUPFAM" id="SSF56104">
    <property type="entry name" value="SAICAR synthase-like"/>
    <property type="match status" value="1"/>
</dbReference>
<evidence type="ECO:0000256" key="3">
    <source>
        <dbReference type="ARBA" id="ARBA00022741"/>
    </source>
</evidence>
<keyword evidence="5 7" id="KW-0067">ATP-binding</keyword>
<reference evidence="10" key="1">
    <citation type="journal article" date="2010" name="Environ. Microbiol.">
        <title>The genome of Syntrophomonas wolfei: new insights into syntrophic metabolism and biohydrogen production.</title>
        <authorList>
            <person name="Sieber J.R."/>
            <person name="Sims D.R."/>
            <person name="Han C."/>
            <person name="Kim E."/>
            <person name="Lykidis A."/>
            <person name="Lapidus A.L."/>
            <person name="McDonnald E."/>
            <person name="Rohlin L."/>
            <person name="Culley D.E."/>
            <person name="Gunsalus R."/>
            <person name="McInerney M.J."/>
        </authorList>
    </citation>
    <scope>NUCLEOTIDE SEQUENCE [LARGE SCALE GENOMIC DNA]</scope>
    <source>
        <strain evidence="10">DSM 2245B / Goettingen</strain>
    </source>
</reference>
<evidence type="ECO:0000313" key="9">
    <source>
        <dbReference type="EMBL" id="ABI68518.1"/>
    </source>
</evidence>
<evidence type="ECO:0000256" key="2">
    <source>
        <dbReference type="ARBA" id="ARBA00022598"/>
    </source>
</evidence>
<dbReference type="HOGENOM" id="CLU_061495_0_0_9"/>
<dbReference type="PANTHER" id="PTHR43599">
    <property type="entry name" value="MULTIFUNCTIONAL PROTEIN ADE2"/>
    <property type="match status" value="1"/>
</dbReference>
<dbReference type="AlphaFoldDB" id="Q0AXN6"/>
<dbReference type="STRING" id="335541.Swol_1209"/>
<evidence type="ECO:0000256" key="6">
    <source>
        <dbReference type="ARBA" id="ARBA00048475"/>
    </source>
</evidence>
<dbReference type="UniPathway" id="UPA00074">
    <property type="reaction ID" value="UER00131"/>
</dbReference>
<gene>
    <name evidence="7" type="primary">purC</name>
    <name evidence="9" type="ordered locus">Swol_1209</name>
</gene>
<dbReference type="KEGG" id="swo:Swol_1209"/>
<comment type="pathway">
    <text evidence="1 7">Purine metabolism; IMP biosynthesis via de novo pathway; 5-amino-1-(5-phospho-D-ribosyl)imidazole-4-carboxamide from 5-amino-1-(5-phospho-D-ribosyl)imidazole-4-carboxylate: step 1/2.</text>
</comment>
<organism evidence="9 10">
    <name type="scientific">Syntrophomonas wolfei subsp. wolfei (strain DSM 2245B / Goettingen)</name>
    <dbReference type="NCBI Taxonomy" id="335541"/>
    <lineage>
        <taxon>Bacteria</taxon>
        <taxon>Bacillati</taxon>
        <taxon>Bacillota</taxon>
        <taxon>Clostridia</taxon>
        <taxon>Eubacteriales</taxon>
        <taxon>Syntrophomonadaceae</taxon>
        <taxon>Syntrophomonas</taxon>
    </lineage>
</organism>
<dbReference type="PANTHER" id="PTHR43599:SF3">
    <property type="entry name" value="SI:DKEY-6E2.2"/>
    <property type="match status" value="1"/>
</dbReference>
<dbReference type="OrthoDB" id="9801549at2"/>
<name>Q0AXN6_SYNWW</name>
<keyword evidence="4 7" id="KW-0658">Purine biosynthesis</keyword>
<keyword evidence="10" id="KW-1185">Reference proteome</keyword>
<comment type="catalytic activity">
    <reaction evidence="6 7">
        <text>5-amino-1-(5-phospho-D-ribosyl)imidazole-4-carboxylate + L-aspartate + ATP = (2S)-2-[5-amino-1-(5-phospho-beta-D-ribosyl)imidazole-4-carboxamido]succinate + ADP + phosphate + 2 H(+)</text>
        <dbReference type="Rhea" id="RHEA:22628"/>
        <dbReference type="ChEBI" id="CHEBI:15378"/>
        <dbReference type="ChEBI" id="CHEBI:29991"/>
        <dbReference type="ChEBI" id="CHEBI:30616"/>
        <dbReference type="ChEBI" id="CHEBI:43474"/>
        <dbReference type="ChEBI" id="CHEBI:58443"/>
        <dbReference type="ChEBI" id="CHEBI:77657"/>
        <dbReference type="ChEBI" id="CHEBI:456216"/>
        <dbReference type="EC" id="6.3.2.6"/>
    </reaction>
</comment>
<evidence type="ECO:0000256" key="1">
    <source>
        <dbReference type="ARBA" id="ARBA00004672"/>
    </source>
</evidence>
<dbReference type="HAMAP" id="MF_00137">
    <property type="entry name" value="SAICAR_synth"/>
    <property type="match status" value="1"/>
</dbReference>
<dbReference type="GO" id="GO:0004639">
    <property type="term" value="F:phosphoribosylaminoimidazolesuccinocarboxamide synthase activity"/>
    <property type="evidence" value="ECO:0007669"/>
    <property type="project" value="UniProtKB-UniRule"/>
</dbReference>
<dbReference type="PROSITE" id="PS01058">
    <property type="entry name" value="SAICAR_SYNTHETASE_2"/>
    <property type="match status" value="1"/>
</dbReference>
<proteinExistence type="inferred from homology"/>
<dbReference type="Gene3D" id="3.30.200.20">
    <property type="entry name" value="Phosphorylase Kinase, domain 1"/>
    <property type="match status" value="1"/>
</dbReference>
<keyword evidence="3 7" id="KW-0547">Nucleotide-binding</keyword>
<feature type="domain" description="SAICAR synthetase/ADE2 N-terminal" evidence="8">
    <location>
        <begin position="4"/>
        <end position="210"/>
    </location>
</feature>
<evidence type="ECO:0000259" key="8">
    <source>
        <dbReference type="Pfam" id="PF01259"/>
    </source>
</evidence>
<dbReference type="InterPro" id="IPR018236">
    <property type="entry name" value="SAICAR_synthetase_CS"/>
</dbReference>
<dbReference type="Gene3D" id="3.30.470.20">
    <property type="entry name" value="ATP-grasp fold, B domain"/>
    <property type="match status" value="1"/>
</dbReference>
<evidence type="ECO:0000256" key="4">
    <source>
        <dbReference type="ARBA" id="ARBA00022755"/>
    </source>
</evidence>
<dbReference type="RefSeq" id="WP_011640621.1">
    <property type="nucleotide sequence ID" value="NC_008346.1"/>
</dbReference>
<dbReference type="EC" id="6.3.2.6" evidence="7"/>
<dbReference type="EMBL" id="CP000448">
    <property type="protein sequence ID" value="ABI68518.1"/>
    <property type="molecule type" value="Genomic_DNA"/>
</dbReference>
<accession>Q0AXN6</accession>
<sequence length="225" mass="25413">MKLLYDGKTKAVYELDQDKCVLEFKDDITGEDGRIDPGSNYVLGKLEGKGKSSLKMSQHFFKLLQEQGVPSHYIDSDLAKNNMVVWKAQTFGQGLEVVCRFKAYGSFLRRYARYAQEFQPLNALVEVTLKDDERGDPLINDESLIQLGLLTERELEIIKALARKVAVIVKNDLALKGLELVDIKFEFGRIGQEIVVIDDISGDNMRVFKNGIQVPPRELSDLVAE</sequence>
<dbReference type="GO" id="GO:0006189">
    <property type="term" value="P:'de novo' IMP biosynthetic process"/>
    <property type="evidence" value="ECO:0007669"/>
    <property type="project" value="UniProtKB-UniRule"/>
</dbReference>